<name>A0A3E3DZX5_9FIRM</name>
<dbReference type="RefSeq" id="WP_117446791.1">
    <property type="nucleotide sequence ID" value="NZ_JBFBOW010000001.1"/>
</dbReference>
<evidence type="ECO:0000313" key="2">
    <source>
        <dbReference type="Proteomes" id="UP000260721"/>
    </source>
</evidence>
<reference evidence="1 2" key="1">
    <citation type="submission" date="2018-08" db="EMBL/GenBank/DDBJ databases">
        <title>A genome reference for cultivated species of the human gut microbiota.</title>
        <authorList>
            <person name="Zou Y."/>
            <person name="Xue W."/>
            <person name="Luo G."/>
        </authorList>
    </citation>
    <scope>NUCLEOTIDE SEQUENCE [LARGE SCALE GENOMIC DNA]</scope>
    <source>
        <strain evidence="1 2">TF08-11</strain>
    </source>
</reference>
<sequence>MWIRSQSGESLLNVKDLCIYESNYEEKKYQFRCFGFGDDYYILGNYSSKEKAMKVLDKIHKTLLSDLEMNLDVFQMPQDNEV</sequence>
<protein>
    <submittedName>
        <fullName evidence="1">Uncharacterized protein</fullName>
    </submittedName>
</protein>
<comment type="caution">
    <text evidence="1">The sequence shown here is derived from an EMBL/GenBank/DDBJ whole genome shotgun (WGS) entry which is preliminary data.</text>
</comment>
<gene>
    <name evidence="1" type="ORF">DXC78_09420</name>
</gene>
<organism evidence="1 2">
    <name type="scientific">Faecalicoccus pleomorphus</name>
    <dbReference type="NCBI Taxonomy" id="1323"/>
    <lineage>
        <taxon>Bacteria</taxon>
        <taxon>Bacillati</taxon>
        <taxon>Bacillota</taxon>
        <taxon>Erysipelotrichia</taxon>
        <taxon>Erysipelotrichales</taxon>
        <taxon>Erysipelotrichaceae</taxon>
        <taxon>Faecalicoccus</taxon>
    </lineage>
</organism>
<dbReference type="EMBL" id="QUSK01000021">
    <property type="protein sequence ID" value="RGD74847.1"/>
    <property type="molecule type" value="Genomic_DNA"/>
</dbReference>
<accession>A0A3E3DZX5</accession>
<evidence type="ECO:0000313" key="1">
    <source>
        <dbReference type="EMBL" id="RGD74847.1"/>
    </source>
</evidence>
<dbReference type="Proteomes" id="UP000260721">
    <property type="component" value="Unassembled WGS sequence"/>
</dbReference>
<dbReference type="AlphaFoldDB" id="A0A3E3DZX5"/>
<proteinExistence type="predicted"/>